<dbReference type="SMART" id="SM00917">
    <property type="entry name" value="LeuA_dimer"/>
    <property type="match status" value="1"/>
</dbReference>
<name>A0A926DSU0_9FIRM</name>
<dbReference type="RefSeq" id="WP_177720267.1">
    <property type="nucleotide sequence ID" value="NZ_JACRSQ010000015.1"/>
</dbReference>
<evidence type="ECO:0000256" key="5">
    <source>
        <dbReference type="ARBA" id="ARBA00022430"/>
    </source>
</evidence>
<dbReference type="InterPro" id="IPR002034">
    <property type="entry name" value="AIPM/Hcit_synth_CS"/>
</dbReference>
<evidence type="ECO:0000259" key="11">
    <source>
        <dbReference type="PROSITE" id="PS50991"/>
    </source>
</evidence>
<dbReference type="Pfam" id="PF08502">
    <property type="entry name" value="LeuA_dimer"/>
    <property type="match status" value="1"/>
</dbReference>
<keyword evidence="6 10" id="KW-0028">Amino-acid biosynthesis</keyword>
<keyword evidence="12" id="KW-0012">Acyltransferase</keyword>
<comment type="cofactor">
    <cofactor evidence="10">
        <name>Mg(2+)</name>
        <dbReference type="ChEBI" id="CHEBI:18420"/>
    </cofactor>
</comment>
<dbReference type="GO" id="GO:0009098">
    <property type="term" value="P:L-leucine biosynthetic process"/>
    <property type="evidence" value="ECO:0007669"/>
    <property type="project" value="UniProtKB-UniRule"/>
</dbReference>
<dbReference type="GO" id="GO:0005737">
    <property type="term" value="C:cytoplasm"/>
    <property type="evidence" value="ECO:0007669"/>
    <property type="project" value="UniProtKB-SubCell"/>
</dbReference>
<dbReference type="PANTHER" id="PTHR46911">
    <property type="match status" value="1"/>
</dbReference>
<dbReference type="AlphaFoldDB" id="A0A926DSU0"/>
<comment type="similarity">
    <text evidence="3 10">Belongs to the alpha-IPM synthase/homocitrate synthase family. LeuA type 2 subfamily.</text>
</comment>
<accession>A0A926DSU0</accession>
<feature type="binding site" evidence="10">
    <location>
        <position position="37"/>
    </location>
    <ligand>
        <name>Mg(2+)</name>
        <dbReference type="ChEBI" id="CHEBI:18420"/>
    </ligand>
</feature>
<keyword evidence="7 10" id="KW-0808">Transferase</keyword>
<comment type="subunit">
    <text evidence="10">Homodimer.</text>
</comment>
<comment type="caution">
    <text evidence="12">The sequence shown here is derived from an EMBL/GenBank/DDBJ whole genome shotgun (WGS) entry which is preliminary data.</text>
</comment>
<dbReference type="InterPro" id="IPR005668">
    <property type="entry name" value="IPM_Synthase"/>
</dbReference>
<gene>
    <name evidence="10 12" type="primary">leuA</name>
    <name evidence="12" type="ORF">H8730_10505</name>
</gene>
<comment type="catalytic activity">
    <reaction evidence="1 10">
        <text>3-methyl-2-oxobutanoate + acetyl-CoA + H2O = (2S)-2-isopropylmalate + CoA + H(+)</text>
        <dbReference type="Rhea" id="RHEA:21524"/>
        <dbReference type="ChEBI" id="CHEBI:1178"/>
        <dbReference type="ChEBI" id="CHEBI:11851"/>
        <dbReference type="ChEBI" id="CHEBI:15377"/>
        <dbReference type="ChEBI" id="CHEBI:15378"/>
        <dbReference type="ChEBI" id="CHEBI:57287"/>
        <dbReference type="ChEBI" id="CHEBI:57288"/>
        <dbReference type="EC" id="2.3.3.13"/>
    </reaction>
</comment>
<dbReference type="Pfam" id="PF22615">
    <property type="entry name" value="IPMS_D2"/>
    <property type="match status" value="1"/>
</dbReference>
<dbReference type="HAMAP" id="MF_00572">
    <property type="entry name" value="LeuA_type2"/>
    <property type="match status" value="1"/>
</dbReference>
<keyword evidence="13" id="KW-1185">Reference proteome</keyword>
<dbReference type="EMBL" id="JACRSQ010000015">
    <property type="protein sequence ID" value="MBC8543976.1"/>
    <property type="molecule type" value="Genomic_DNA"/>
</dbReference>
<comment type="function">
    <text evidence="10">Catalyzes the condensation of the acetyl group of acetyl-CoA with 3-methyl-2-oxobutanoate (2-ketoisovalerate) to form 3-carboxy-3-hydroxy-4-methylpentanoate (2-isopropylmalate).</text>
</comment>
<reference evidence="12" key="1">
    <citation type="submission" date="2020-08" db="EMBL/GenBank/DDBJ databases">
        <title>Genome public.</title>
        <authorList>
            <person name="Liu C."/>
            <person name="Sun Q."/>
        </authorList>
    </citation>
    <scope>NUCLEOTIDE SEQUENCE</scope>
    <source>
        <strain evidence="12">NSJ-32</strain>
    </source>
</reference>
<dbReference type="NCBIfam" id="TIGR00970">
    <property type="entry name" value="leuA_yeast"/>
    <property type="match status" value="1"/>
</dbReference>
<feature type="binding site" evidence="10">
    <location>
        <position position="277"/>
    </location>
    <ligand>
        <name>Mg(2+)</name>
        <dbReference type="ChEBI" id="CHEBI:18420"/>
    </ligand>
</feature>
<dbReference type="InterPro" id="IPR013785">
    <property type="entry name" value="Aldolase_TIM"/>
</dbReference>
<sequence>MNYQKYRPYPPMAMPDRKWPNRQITEAPIWCSVDLRDGNQALEVPMTFQQKLDFFTFLVKTGFKEIEVGFPAASDTEYNFCRALIEQKLIPDDVTIQVLTQSREHIIRKTFEALRGVKNAIVHLYNSTSTLQRDVVFQMSKEEVTQLAVDGAVMIQDLAREYGAENYHFEYSPESFTGTEMEYAVEICNAVLDVWKPTPEKKVIINLPSTVEMATPNVYADQIEYVCEHIHDRDSVIISLHAHNDRGCAVASSELGLMAGADRVEGTLFGNGERTGNADIMNIAMNMFSQGIDPKLNFDNIEEVVQMYEKSTGLFVHPRHPYAGKLVYTAFSGSHQDAIKKGMARGKEHPEYWEVPYLPIDPADVGRSYDPIIRINSQSGKGGVAYILEQNFGLILPKNLQKDFGPMVTKVSDTNNKELLPQELYDLFMKEYVNRTEPLKLLHYSEAIRGTDQSSIEAEMLYSGRNVTIHGEGNGIISAFCKAIEGLLGIDVEVVNYSEHSLEYGSKSRAITYIQMRCDGKDYYGAGISSNITKSSLRAIVTAINKILKA</sequence>
<evidence type="ECO:0000256" key="6">
    <source>
        <dbReference type="ARBA" id="ARBA00022605"/>
    </source>
</evidence>
<evidence type="ECO:0000256" key="8">
    <source>
        <dbReference type="ARBA" id="ARBA00022723"/>
    </source>
</evidence>
<dbReference type="GO" id="GO:0003852">
    <property type="term" value="F:2-isopropylmalate synthase activity"/>
    <property type="evidence" value="ECO:0007669"/>
    <property type="project" value="UniProtKB-UniRule"/>
</dbReference>
<comment type="pathway">
    <text evidence="2 10">Amino-acid biosynthesis; L-leucine biosynthesis; L-leucine from 3-methyl-2-oxobutanoate: step 1/4.</text>
</comment>
<evidence type="ECO:0000256" key="10">
    <source>
        <dbReference type="HAMAP-Rule" id="MF_00572"/>
    </source>
</evidence>
<evidence type="ECO:0000256" key="1">
    <source>
        <dbReference type="ARBA" id="ARBA00000064"/>
    </source>
</evidence>
<keyword evidence="8 10" id="KW-0479">Metal-binding</keyword>
<organism evidence="12 13">
    <name type="scientific">Bianquea renquensis</name>
    <dbReference type="NCBI Taxonomy" id="2763661"/>
    <lineage>
        <taxon>Bacteria</taxon>
        <taxon>Bacillati</taxon>
        <taxon>Bacillota</taxon>
        <taxon>Clostridia</taxon>
        <taxon>Eubacteriales</taxon>
        <taxon>Bianqueaceae</taxon>
        <taxon>Bianquea</taxon>
    </lineage>
</organism>
<keyword evidence="5 10" id="KW-0432">Leucine biosynthesis</keyword>
<evidence type="ECO:0000256" key="3">
    <source>
        <dbReference type="ARBA" id="ARBA00009767"/>
    </source>
</evidence>
<dbReference type="InterPro" id="IPR013709">
    <property type="entry name" value="2-isopropylmalate_synth_dimer"/>
</dbReference>
<dbReference type="InterPro" id="IPR036230">
    <property type="entry name" value="LeuA_allosteric_dom_sf"/>
</dbReference>
<evidence type="ECO:0000256" key="7">
    <source>
        <dbReference type="ARBA" id="ARBA00022679"/>
    </source>
</evidence>
<dbReference type="Pfam" id="PF00682">
    <property type="entry name" value="HMGL-like"/>
    <property type="match status" value="1"/>
</dbReference>
<dbReference type="SUPFAM" id="SSF51569">
    <property type="entry name" value="Aldolase"/>
    <property type="match status" value="1"/>
</dbReference>
<dbReference type="NCBIfam" id="NF002991">
    <property type="entry name" value="PRK03739.1"/>
    <property type="match status" value="1"/>
</dbReference>
<feature type="region of interest" description="Regulatory domain" evidence="10">
    <location>
        <begin position="435"/>
        <end position="550"/>
    </location>
</feature>
<comment type="subcellular location">
    <subcellularLocation>
        <location evidence="10">Cytoplasm</location>
    </subcellularLocation>
</comment>
<feature type="binding site" evidence="10">
    <location>
        <position position="241"/>
    </location>
    <ligand>
        <name>Mg(2+)</name>
        <dbReference type="ChEBI" id="CHEBI:18420"/>
    </ligand>
</feature>
<proteinExistence type="inferred from homology"/>
<dbReference type="SUPFAM" id="SSF89000">
    <property type="entry name" value="post-HMGL domain-like"/>
    <property type="match status" value="1"/>
</dbReference>
<evidence type="ECO:0000256" key="4">
    <source>
        <dbReference type="ARBA" id="ARBA00012973"/>
    </source>
</evidence>
<dbReference type="Proteomes" id="UP000657006">
    <property type="component" value="Unassembled WGS sequence"/>
</dbReference>
<evidence type="ECO:0000313" key="13">
    <source>
        <dbReference type="Proteomes" id="UP000657006"/>
    </source>
</evidence>
<dbReference type="EC" id="2.3.3.13" evidence="4 10"/>
<dbReference type="Gene3D" id="3.20.20.70">
    <property type="entry name" value="Aldolase class I"/>
    <property type="match status" value="1"/>
</dbReference>
<dbReference type="InterPro" id="IPR000891">
    <property type="entry name" value="PYR_CT"/>
</dbReference>
<dbReference type="InterPro" id="IPR039371">
    <property type="entry name" value="LeuA_N_DRE-TIM"/>
</dbReference>
<dbReference type="GO" id="GO:0000287">
    <property type="term" value="F:magnesium ion binding"/>
    <property type="evidence" value="ECO:0007669"/>
    <property type="project" value="UniProtKB-UniRule"/>
</dbReference>
<dbReference type="CDD" id="cd07942">
    <property type="entry name" value="DRE_TIM_LeuA"/>
    <property type="match status" value="1"/>
</dbReference>
<dbReference type="PANTHER" id="PTHR46911:SF1">
    <property type="entry name" value="2-ISOPROPYLMALATE SYNTHASE"/>
    <property type="match status" value="1"/>
</dbReference>
<protein>
    <recommendedName>
        <fullName evidence="4 10">2-isopropylmalate synthase</fullName>
        <ecNumber evidence="4 10">2.3.3.13</ecNumber>
    </recommendedName>
    <alternativeName>
        <fullName evidence="10">Alpha-IPM synthase</fullName>
    </alternativeName>
    <alternativeName>
        <fullName evidence="10">Alpha-isopropylmalate synthase</fullName>
    </alternativeName>
</protein>
<dbReference type="Gene3D" id="3.30.160.270">
    <property type="match status" value="1"/>
</dbReference>
<dbReference type="SUPFAM" id="SSF110921">
    <property type="entry name" value="2-isopropylmalate synthase LeuA, allosteric (dimerisation) domain"/>
    <property type="match status" value="1"/>
</dbReference>
<dbReference type="PROSITE" id="PS50991">
    <property type="entry name" value="PYR_CT"/>
    <property type="match status" value="1"/>
</dbReference>
<keyword evidence="10" id="KW-0963">Cytoplasm</keyword>
<keyword evidence="9 10" id="KW-0100">Branched-chain amino acid biosynthesis</keyword>
<dbReference type="InterPro" id="IPR054692">
    <property type="entry name" value="LeuA-like_post-cat"/>
</dbReference>
<evidence type="ECO:0000313" key="12">
    <source>
        <dbReference type="EMBL" id="MBC8543976.1"/>
    </source>
</evidence>
<evidence type="ECO:0000256" key="9">
    <source>
        <dbReference type="ARBA" id="ARBA00023304"/>
    </source>
</evidence>
<feature type="domain" description="Pyruvate carboxyltransferase" evidence="11">
    <location>
        <begin position="28"/>
        <end position="302"/>
    </location>
</feature>
<dbReference type="GO" id="GO:0003985">
    <property type="term" value="F:acetyl-CoA C-acetyltransferase activity"/>
    <property type="evidence" value="ECO:0007669"/>
    <property type="project" value="UniProtKB-UniRule"/>
</dbReference>
<dbReference type="PROSITE" id="PS00815">
    <property type="entry name" value="AIPM_HOMOCIT_SYNTH_1"/>
    <property type="match status" value="1"/>
</dbReference>
<keyword evidence="10" id="KW-0460">Magnesium</keyword>
<feature type="binding site" evidence="10">
    <location>
        <position position="243"/>
    </location>
    <ligand>
        <name>Mg(2+)</name>
        <dbReference type="ChEBI" id="CHEBI:18420"/>
    </ligand>
</feature>
<evidence type="ECO:0000256" key="2">
    <source>
        <dbReference type="ARBA" id="ARBA00004689"/>
    </source>
</evidence>
<dbReference type="PROSITE" id="PS00816">
    <property type="entry name" value="AIPM_HOMOCIT_SYNTH_2"/>
    <property type="match status" value="1"/>
</dbReference>